<feature type="compositionally biased region" description="Polar residues" evidence="1">
    <location>
        <begin position="224"/>
        <end position="239"/>
    </location>
</feature>
<dbReference type="OrthoDB" id="2971908at2759"/>
<sequence length="392" mass="43248">MRLKKELLRQQCDLGADPYEVPEVGREGYESSVVETSQASEVPAAARNNPQQHVPNPILFQRDTHRLDAPYPTNACSMLRNSQRQVIRRCANIRHLSSSAPCRDNGAALDPAATKIAARVTSPTRRPRTDDFGGISIPPQNRRPFNNARQGAERNSNSDVRSAQRSPRTGDNNNRPRRRAPAQLGWGDDLVSEQSLASRLWSRQQIDEPAANASTSNSRSTTSGLPTTPKQSPFSPSTRDTPRKAKMVRTPNEVEAVQSKQTSETVVVPKSKASASRSVTSEALNTKPSQSNKAEHPVQMVDLASTNLTSLFATPVPKVQTLAPSLKGLQLRDVYERRSGDYTRFASGQVIRKTARKALEPVRYARHVLGFSRHLSLKQRVKAVKVIESVVP</sequence>
<dbReference type="EMBL" id="KI925454">
    <property type="protein sequence ID" value="ETW87154.1"/>
    <property type="molecule type" value="Genomic_DNA"/>
</dbReference>
<dbReference type="GeneID" id="20666446"/>
<keyword evidence="3" id="KW-1185">Reference proteome</keyword>
<dbReference type="KEGG" id="hir:HETIRDRAFT_114389"/>
<feature type="compositionally biased region" description="Low complexity" evidence="1">
    <location>
        <begin position="210"/>
        <end position="223"/>
    </location>
</feature>
<evidence type="ECO:0000313" key="3">
    <source>
        <dbReference type="Proteomes" id="UP000030671"/>
    </source>
</evidence>
<organism evidence="2 3">
    <name type="scientific">Heterobasidion irregulare (strain TC 32-1)</name>
    <dbReference type="NCBI Taxonomy" id="747525"/>
    <lineage>
        <taxon>Eukaryota</taxon>
        <taxon>Fungi</taxon>
        <taxon>Dikarya</taxon>
        <taxon>Basidiomycota</taxon>
        <taxon>Agaricomycotina</taxon>
        <taxon>Agaricomycetes</taxon>
        <taxon>Russulales</taxon>
        <taxon>Bondarzewiaceae</taxon>
        <taxon>Heterobasidion</taxon>
        <taxon>Heterobasidion annosum species complex</taxon>
    </lineage>
</organism>
<protein>
    <submittedName>
        <fullName evidence="2">Uncharacterized protein</fullName>
    </submittedName>
</protein>
<dbReference type="InParanoid" id="W4KN61"/>
<gene>
    <name evidence="2" type="ORF">HETIRDRAFT_114389</name>
</gene>
<reference evidence="2 3" key="1">
    <citation type="journal article" date="2012" name="New Phytol.">
        <title>Insight into trade-off between wood decay and parasitism from the genome of a fungal forest pathogen.</title>
        <authorList>
            <person name="Olson A."/>
            <person name="Aerts A."/>
            <person name="Asiegbu F."/>
            <person name="Belbahri L."/>
            <person name="Bouzid O."/>
            <person name="Broberg A."/>
            <person name="Canback B."/>
            <person name="Coutinho P.M."/>
            <person name="Cullen D."/>
            <person name="Dalman K."/>
            <person name="Deflorio G."/>
            <person name="van Diepen L.T."/>
            <person name="Dunand C."/>
            <person name="Duplessis S."/>
            <person name="Durling M."/>
            <person name="Gonthier P."/>
            <person name="Grimwood J."/>
            <person name="Fossdal C.G."/>
            <person name="Hansson D."/>
            <person name="Henrissat B."/>
            <person name="Hietala A."/>
            <person name="Himmelstrand K."/>
            <person name="Hoffmeister D."/>
            <person name="Hogberg N."/>
            <person name="James T.Y."/>
            <person name="Karlsson M."/>
            <person name="Kohler A."/>
            <person name="Kues U."/>
            <person name="Lee Y.H."/>
            <person name="Lin Y.C."/>
            <person name="Lind M."/>
            <person name="Lindquist E."/>
            <person name="Lombard V."/>
            <person name="Lucas S."/>
            <person name="Lunden K."/>
            <person name="Morin E."/>
            <person name="Murat C."/>
            <person name="Park J."/>
            <person name="Raffaello T."/>
            <person name="Rouze P."/>
            <person name="Salamov A."/>
            <person name="Schmutz J."/>
            <person name="Solheim H."/>
            <person name="Stahlberg J."/>
            <person name="Velez H."/>
            <person name="de Vries R.P."/>
            <person name="Wiebenga A."/>
            <person name="Woodward S."/>
            <person name="Yakovlev I."/>
            <person name="Garbelotto M."/>
            <person name="Martin F."/>
            <person name="Grigoriev I.V."/>
            <person name="Stenlid J."/>
        </authorList>
    </citation>
    <scope>NUCLEOTIDE SEQUENCE [LARGE SCALE GENOMIC DNA]</scope>
    <source>
        <strain evidence="2 3">TC 32-1</strain>
    </source>
</reference>
<feature type="compositionally biased region" description="Polar residues" evidence="1">
    <location>
        <begin position="273"/>
        <end position="292"/>
    </location>
</feature>
<feature type="region of interest" description="Disordered" evidence="1">
    <location>
        <begin position="116"/>
        <end position="189"/>
    </location>
</feature>
<dbReference type="HOGENOM" id="CLU_704100_0_0_1"/>
<feature type="compositionally biased region" description="Polar residues" evidence="1">
    <location>
        <begin position="143"/>
        <end position="171"/>
    </location>
</feature>
<dbReference type="AlphaFoldDB" id="W4KN61"/>
<evidence type="ECO:0000313" key="2">
    <source>
        <dbReference type="EMBL" id="ETW87154.1"/>
    </source>
</evidence>
<dbReference type="RefSeq" id="XP_009541090.1">
    <property type="nucleotide sequence ID" value="XM_009542795.1"/>
</dbReference>
<name>W4KN61_HETIT</name>
<accession>W4KN61</accession>
<feature type="region of interest" description="Disordered" evidence="1">
    <location>
        <begin position="207"/>
        <end position="296"/>
    </location>
</feature>
<evidence type="ECO:0000256" key="1">
    <source>
        <dbReference type="SAM" id="MobiDB-lite"/>
    </source>
</evidence>
<dbReference type="Proteomes" id="UP000030671">
    <property type="component" value="Unassembled WGS sequence"/>
</dbReference>
<proteinExistence type="predicted"/>